<accession>A0A368H267</accession>
<gene>
    <name evidence="2" type="ORF">ANCCAN_03326</name>
</gene>
<dbReference type="AlphaFoldDB" id="A0A368H267"/>
<reference evidence="2 3" key="1">
    <citation type="submission" date="2014-10" db="EMBL/GenBank/DDBJ databases">
        <title>Draft genome of the hookworm Ancylostoma caninum.</title>
        <authorList>
            <person name="Mitreva M."/>
        </authorList>
    </citation>
    <scope>NUCLEOTIDE SEQUENCE [LARGE SCALE GENOMIC DNA]</scope>
    <source>
        <strain evidence="2 3">Baltimore</strain>
    </source>
</reference>
<feature type="chain" id="PRO_5016876154" evidence="1">
    <location>
        <begin position="19"/>
        <end position="121"/>
    </location>
</feature>
<dbReference type="EMBL" id="JOJR01000021">
    <property type="protein sequence ID" value="RCN50713.1"/>
    <property type="molecule type" value="Genomic_DNA"/>
</dbReference>
<evidence type="ECO:0000313" key="3">
    <source>
        <dbReference type="Proteomes" id="UP000252519"/>
    </source>
</evidence>
<keyword evidence="3" id="KW-1185">Reference proteome</keyword>
<comment type="caution">
    <text evidence="2">The sequence shown here is derived from an EMBL/GenBank/DDBJ whole genome shotgun (WGS) entry which is preliminary data.</text>
</comment>
<name>A0A368H267_ANCCA</name>
<keyword evidence="1" id="KW-0732">Signal</keyword>
<organism evidence="2 3">
    <name type="scientific">Ancylostoma caninum</name>
    <name type="common">Dog hookworm</name>
    <dbReference type="NCBI Taxonomy" id="29170"/>
    <lineage>
        <taxon>Eukaryota</taxon>
        <taxon>Metazoa</taxon>
        <taxon>Ecdysozoa</taxon>
        <taxon>Nematoda</taxon>
        <taxon>Chromadorea</taxon>
        <taxon>Rhabditida</taxon>
        <taxon>Rhabditina</taxon>
        <taxon>Rhabditomorpha</taxon>
        <taxon>Strongyloidea</taxon>
        <taxon>Ancylostomatidae</taxon>
        <taxon>Ancylostomatinae</taxon>
        <taxon>Ancylostoma</taxon>
    </lineage>
</organism>
<protein>
    <submittedName>
        <fullName evidence="2">Uncharacterized protein</fullName>
    </submittedName>
</protein>
<feature type="signal peptide" evidence="1">
    <location>
        <begin position="1"/>
        <end position="18"/>
    </location>
</feature>
<sequence length="121" mass="14689">MSPLSILCVLLLVYTISAEVVSEIRGTNEDENSMDITEEKRMHARNPYSWMKVKRARNPYSWMLSEQGKRARNPYSWMVMEKDKRTLRFSDDVYRQPRNPYSWMYTMFDKRARNPYSWMNE</sequence>
<dbReference type="Proteomes" id="UP000252519">
    <property type="component" value="Unassembled WGS sequence"/>
</dbReference>
<dbReference type="OrthoDB" id="5805263at2759"/>
<proteinExistence type="predicted"/>
<evidence type="ECO:0000256" key="1">
    <source>
        <dbReference type="SAM" id="SignalP"/>
    </source>
</evidence>
<evidence type="ECO:0000313" key="2">
    <source>
        <dbReference type="EMBL" id="RCN50713.1"/>
    </source>
</evidence>